<proteinExistence type="predicted"/>
<dbReference type="Proteomes" id="UP000077701">
    <property type="component" value="Unassembled WGS sequence"/>
</dbReference>
<protein>
    <submittedName>
        <fullName evidence="2">Uncharacterized protein</fullName>
    </submittedName>
</protein>
<organism evidence="2 3">
    <name type="scientific">Planomonospora sphaerica</name>
    <dbReference type="NCBI Taxonomy" id="161355"/>
    <lineage>
        <taxon>Bacteria</taxon>
        <taxon>Bacillati</taxon>
        <taxon>Actinomycetota</taxon>
        <taxon>Actinomycetes</taxon>
        <taxon>Streptosporangiales</taxon>
        <taxon>Streptosporangiaceae</taxon>
        <taxon>Planomonospora</taxon>
    </lineage>
</organism>
<name>A0A161LJ41_9ACTN</name>
<reference evidence="3" key="2">
    <citation type="submission" date="2016-04" db="EMBL/GenBank/DDBJ databases">
        <title>Planomonospora sphaerica JCM9374 whole genome shotgun sequence.</title>
        <authorList>
            <person name="Suzuki T."/>
            <person name="Dohra H."/>
            <person name="Kodani S."/>
        </authorList>
    </citation>
    <scope>NUCLEOTIDE SEQUENCE [LARGE SCALE GENOMIC DNA]</scope>
    <source>
        <strain evidence="3">JCM 9374</strain>
    </source>
</reference>
<dbReference type="STRING" id="161355.PS9374_02024"/>
<reference evidence="2 3" key="1">
    <citation type="journal article" date="2016" name="Genome Announc.">
        <title>Draft Genome Sequence of Planomonospora sphaerica JCM9374, a Rare Actinomycete.</title>
        <authorList>
            <person name="Dohra H."/>
            <person name="Suzuki T."/>
            <person name="Inoue Y."/>
            <person name="Kodani S."/>
        </authorList>
    </citation>
    <scope>NUCLEOTIDE SEQUENCE [LARGE SCALE GENOMIC DNA]</scope>
    <source>
        <strain evidence="2 3">JCM 9374</strain>
    </source>
</reference>
<keyword evidence="3" id="KW-1185">Reference proteome</keyword>
<dbReference type="AlphaFoldDB" id="A0A161LJ41"/>
<accession>A0A161LJ41</accession>
<evidence type="ECO:0000256" key="1">
    <source>
        <dbReference type="SAM" id="MobiDB-lite"/>
    </source>
</evidence>
<comment type="caution">
    <text evidence="2">The sequence shown here is derived from an EMBL/GenBank/DDBJ whole genome shotgun (WGS) entry which is preliminary data.</text>
</comment>
<dbReference type="EMBL" id="BDCX01000004">
    <property type="protein sequence ID" value="GAT66375.1"/>
    <property type="molecule type" value="Genomic_DNA"/>
</dbReference>
<evidence type="ECO:0000313" key="3">
    <source>
        <dbReference type="Proteomes" id="UP000077701"/>
    </source>
</evidence>
<evidence type="ECO:0000313" key="2">
    <source>
        <dbReference type="EMBL" id="GAT66375.1"/>
    </source>
</evidence>
<feature type="region of interest" description="Disordered" evidence="1">
    <location>
        <begin position="1"/>
        <end position="32"/>
    </location>
</feature>
<gene>
    <name evidence="2" type="ORF">PS9374_02024</name>
</gene>
<sequence>MVPYPRGPAGRTLSTRGRVRASGGAKGDLADDGRTRTAGAALATKVVAGAVPVYLAPDAGTVPQGTAAPAPGLGTPTALWTEAPGLAVEVMLSPDYAGRLGGKGTERELRRIVEGLEPTG</sequence>